<dbReference type="OrthoDB" id="18585at2759"/>
<dbReference type="GO" id="GO:0005737">
    <property type="term" value="C:cytoplasm"/>
    <property type="evidence" value="ECO:0007669"/>
    <property type="project" value="TreeGrafter"/>
</dbReference>
<dbReference type="EMBL" id="LR907188">
    <property type="protein sequence ID" value="CAD7254064.1"/>
    <property type="molecule type" value="Genomic_DNA"/>
</dbReference>
<proteinExistence type="inferred from homology"/>
<evidence type="ECO:0000256" key="5">
    <source>
        <dbReference type="ARBA" id="ARBA00023136"/>
    </source>
</evidence>
<evidence type="ECO:0000256" key="7">
    <source>
        <dbReference type="SAM" id="Phobius"/>
    </source>
</evidence>
<evidence type="ECO:0000256" key="6">
    <source>
        <dbReference type="ARBA" id="ARBA00023180"/>
    </source>
</evidence>
<dbReference type="GO" id="GO:0016020">
    <property type="term" value="C:membrane"/>
    <property type="evidence" value="ECO:0007669"/>
    <property type="project" value="UniProtKB-SubCell"/>
</dbReference>
<keyword evidence="6" id="KW-0325">Glycoprotein</keyword>
<dbReference type="Proteomes" id="UP000677054">
    <property type="component" value="Unassembled WGS sequence"/>
</dbReference>
<comment type="subcellular location">
    <subcellularLocation>
        <location evidence="1">Membrane</location>
    </subcellularLocation>
</comment>
<dbReference type="PANTHER" id="PTHR11923:SF51">
    <property type="entry name" value="LYSOSOME MEMBRANE PROTEIN 2"/>
    <property type="match status" value="1"/>
</dbReference>
<dbReference type="PRINTS" id="PR01609">
    <property type="entry name" value="CD36FAMILY"/>
</dbReference>
<evidence type="ECO:0000313" key="9">
    <source>
        <dbReference type="Proteomes" id="UP000677054"/>
    </source>
</evidence>
<evidence type="ECO:0000313" key="8">
    <source>
        <dbReference type="EMBL" id="CAD7254064.1"/>
    </source>
</evidence>
<feature type="transmembrane region" description="Helical" evidence="7">
    <location>
        <begin position="196"/>
        <end position="217"/>
    </location>
</feature>
<comment type="similarity">
    <text evidence="2">Belongs to the CD36 family.</text>
</comment>
<sequence>MINGTSGMVFPPFIDESSVLFIFSAELCRSVYLTYEQDVEFLGVPGLRFIVDLDVLEDPTINLANKCFCLSDGTCLKAGVLDVSACLGVPVVMSAPHFYSGSEEYYNTSVIEGMAPDENNHQTFIDIEPLTGIILNAAKKLQVNLNLKPIDNYPSFQNVSQMIFPIFWVNESASLSQELADDLYNKVIMPQRAVAIGSWVAVGVGLFTLLVVGAVALREYRRKGFRPF</sequence>
<dbReference type="InterPro" id="IPR002159">
    <property type="entry name" value="CD36_fam"/>
</dbReference>
<evidence type="ECO:0000256" key="1">
    <source>
        <dbReference type="ARBA" id="ARBA00004370"/>
    </source>
</evidence>
<accession>A0A7R9FT79</accession>
<keyword evidence="5 7" id="KW-0472">Membrane</keyword>
<dbReference type="EMBL" id="CAJPEV010007671">
    <property type="protein sequence ID" value="CAG0904878.1"/>
    <property type="molecule type" value="Genomic_DNA"/>
</dbReference>
<evidence type="ECO:0000256" key="4">
    <source>
        <dbReference type="ARBA" id="ARBA00022989"/>
    </source>
</evidence>
<dbReference type="PANTHER" id="PTHR11923">
    <property type="entry name" value="SCAVENGER RECEPTOR CLASS B TYPE-1 SR-B1"/>
    <property type="match status" value="1"/>
</dbReference>
<name>A0A7R9FT79_9CRUS</name>
<dbReference type="AlphaFoldDB" id="A0A7R9FT79"/>
<gene>
    <name evidence="8" type="ORF">DSTB1V02_LOCUS13810</name>
</gene>
<protein>
    <submittedName>
        <fullName evidence="8">Uncharacterized protein</fullName>
    </submittedName>
</protein>
<evidence type="ECO:0000256" key="2">
    <source>
        <dbReference type="ARBA" id="ARBA00010532"/>
    </source>
</evidence>
<keyword evidence="4 7" id="KW-1133">Transmembrane helix</keyword>
<keyword evidence="9" id="KW-1185">Reference proteome</keyword>
<organism evidence="8">
    <name type="scientific">Darwinula stevensoni</name>
    <dbReference type="NCBI Taxonomy" id="69355"/>
    <lineage>
        <taxon>Eukaryota</taxon>
        <taxon>Metazoa</taxon>
        <taxon>Ecdysozoa</taxon>
        <taxon>Arthropoda</taxon>
        <taxon>Crustacea</taxon>
        <taxon>Oligostraca</taxon>
        <taxon>Ostracoda</taxon>
        <taxon>Podocopa</taxon>
        <taxon>Podocopida</taxon>
        <taxon>Darwinulocopina</taxon>
        <taxon>Darwinuloidea</taxon>
        <taxon>Darwinulidae</taxon>
        <taxon>Darwinula</taxon>
    </lineage>
</organism>
<reference evidence="8" key="1">
    <citation type="submission" date="2020-11" db="EMBL/GenBank/DDBJ databases">
        <authorList>
            <person name="Tran Van P."/>
        </authorList>
    </citation>
    <scope>NUCLEOTIDE SEQUENCE</scope>
</reference>
<keyword evidence="3 7" id="KW-0812">Transmembrane</keyword>
<dbReference type="GO" id="GO:0005044">
    <property type="term" value="F:scavenger receptor activity"/>
    <property type="evidence" value="ECO:0007669"/>
    <property type="project" value="TreeGrafter"/>
</dbReference>
<evidence type="ECO:0000256" key="3">
    <source>
        <dbReference type="ARBA" id="ARBA00022692"/>
    </source>
</evidence>
<dbReference type="Pfam" id="PF01130">
    <property type="entry name" value="CD36"/>
    <property type="match status" value="1"/>
</dbReference>